<organism evidence="2 3">
    <name type="scientific">Symbiodinium natans</name>
    <dbReference type="NCBI Taxonomy" id="878477"/>
    <lineage>
        <taxon>Eukaryota</taxon>
        <taxon>Sar</taxon>
        <taxon>Alveolata</taxon>
        <taxon>Dinophyceae</taxon>
        <taxon>Suessiales</taxon>
        <taxon>Symbiodiniaceae</taxon>
        <taxon>Symbiodinium</taxon>
    </lineage>
</organism>
<feature type="compositionally biased region" description="Low complexity" evidence="1">
    <location>
        <begin position="369"/>
        <end position="380"/>
    </location>
</feature>
<keyword evidence="3" id="KW-1185">Reference proteome</keyword>
<sequence>MSMAPPERKALADLAWYVGQEGGVLTSGRLSNFCKWFPAHHALNIKQLCKNCPDFSVVDQAEGQWTIRLASVEQEAVRNLAAFIRSMGRPLLSKEFSDLQSSHKASAAVVYSGDRTLSRFCQEHDDTFTVETSPGRPGICIGLRSWARSELPILEDLTAFLCENGGSVSSERFQNFYAKHPAHREAIPNLRAFCSRHPDRFAISEGTNSPHWRVTLAQPPSAQLAARLAIFLEDCDQPMRWDQLDGFYKKNPDFRAVIQQAGGIRSFCEKYPGLLLYEALSGQTDKIYLPKHCCLFMRGICNFSEPHGKYLHASPAPHGPLRCGYGRRCNYGHWQLIEQQAFADARGSAAAEASKSRDPEGDEADSGSDWESSSSESDAGVQAATWV</sequence>
<reference evidence="2" key="1">
    <citation type="submission" date="2021-02" db="EMBL/GenBank/DDBJ databases">
        <authorList>
            <person name="Dougan E. K."/>
            <person name="Rhodes N."/>
            <person name="Thang M."/>
            <person name="Chan C."/>
        </authorList>
    </citation>
    <scope>NUCLEOTIDE SEQUENCE</scope>
</reference>
<gene>
    <name evidence="2" type="ORF">SNAT2548_LOCUS19159</name>
</gene>
<protein>
    <submittedName>
        <fullName evidence="2">Uncharacterized protein</fullName>
    </submittedName>
</protein>
<name>A0A812Q6G0_9DINO</name>
<dbReference type="AlphaFoldDB" id="A0A812Q6G0"/>
<dbReference type="Proteomes" id="UP000604046">
    <property type="component" value="Unassembled WGS sequence"/>
</dbReference>
<evidence type="ECO:0000313" key="2">
    <source>
        <dbReference type="EMBL" id="CAE7358370.1"/>
    </source>
</evidence>
<dbReference type="OrthoDB" id="430652at2759"/>
<accession>A0A812Q6G0</accession>
<feature type="region of interest" description="Disordered" evidence="1">
    <location>
        <begin position="347"/>
        <end position="387"/>
    </location>
</feature>
<evidence type="ECO:0000256" key="1">
    <source>
        <dbReference type="SAM" id="MobiDB-lite"/>
    </source>
</evidence>
<evidence type="ECO:0000313" key="3">
    <source>
        <dbReference type="Proteomes" id="UP000604046"/>
    </source>
</evidence>
<dbReference type="EMBL" id="CAJNDS010002168">
    <property type="protein sequence ID" value="CAE7358370.1"/>
    <property type="molecule type" value="Genomic_DNA"/>
</dbReference>
<comment type="caution">
    <text evidence="2">The sequence shown here is derived from an EMBL/GenBank/DDBJ whole genome shotgun (WGS) entry which is preliminary data.</text>
</comment>
<proteinExistence type="predicted"/>